<keyword evidence="6 7" id="KW-0472">Membrane</keyword>
<evidence type="ECO:0000256" key="7">
    <source>
        <dbReference type="SAM" id="Phobius"/>
    </source>
</evidence>
<comment type="subcellular location">
    <subcellularLocation>
        <location evidence="1">Membrane</location>
        <topology evidence="1">Multi-pass membrane protein</topology>
    </subcellularLocation>
</comment>
<feature type="transmembrane region" description="Helical" evidence="7">
    <location>
        <begin position="96"/>
        <end position="113"/>
    </location>
</feature>
<keyword evidence="3" id="KW-0813">Transport</keyword>
<dbReference type="OrthoDB" id="4540492at2759"/>
<evidence type="ECO:0000259" key="8">
    <source>
        <dbReference type="PROSITE" id="PS50850"/>
    </source>
</evidence>
<accession>A0A1Y1W1N2</accession>
<dbReference type="InterPro" id="IPR020846">
    <property type="entry name" value="MFS_dom"/>
</dbReference>
<feature type="transmembrane region" description="Helical" evidence="7">
    <location>
        <begin position="421"/>
        <end position="444"/>
    </location>
</feature>
<evidence type="ECO:0000256" key="5">
    <source>
        <dbReference type="ARBA" id="ARBA00022989"/>
    </source>
</evidence>
<feature type="transmembrane region" description="Helical" evidence="7">
    <location>
        <begin position="64"/>
        <end position="84"/>
    </location>
</feature>
<evidence type="ECO:0000256" key="4">
    <source>
        <dbReference type="ARBA" id="ARBA00022692"/>
    </source>
</evidence>
<evidence type="ECO:0000313" key="9">
    <source>
        <dbReference type="EMBL" id="ORX67449.1"/>
    </source>
</evidence>
<proteinExistence type="inferred from homology"/>
<dbReference type="PANTHER" id="PTHR23503">
    <property type="entry name" value="SOLUTE CARRIER FAMILY 2"/>
    <property type="match status" value="1"/>
</dbReference>
<dbReference type="PROSITE" id="PS50850">
    <property type="entry name" value="MFS"/>
    <property type="match status" value="1"/>
</dbReference>
<dbReference type="GO" id="GO:0016020">
    <property type="term" value="C:membrane"/>
    <property type="evidence" value="ECO:0007669"/>
    <property type="project" value="UniProtKB-SubCell"/>
</dbReference>
<feature type="transmembrane region" description="Helical" evidence="7">
    <location>
        <begin position="12"/>
        <end position="29"/>
    </location>
</feature>
<dbReference type="InterPro" id="IPR003663">
    <property type="entry name" value="Sugar/inositol_transpt"/>
</dbReference>
<feature type="domain" description="Major facilitator superfamily (MFS) profile" evidence="8">
    <location>
        <begin position="16"/>
        <end position="448"/>
    </location>
</feature>
<dbReference type="AlphaFoldDB" id="A0A1Y1W1N2"/>
<reference evidence="9 10" key="1">
    <citation type="submission" date="2016-07" db="EMBL/GenBank/DDBJ databases">
        <title>Pervasive Adenine N6-methylation of Active Genes in Fungi.</title>
        <authorList>
            <consortium name="DOE Joint Genome Institute"/>
            <person name="Mondo S.J."/>
            <person name="Dannebaum R.O."/>
            <person name="Kuo R.C."/>
            <person name="Labutti K."/>
            <person name="Haridas S."/>
            <person name="Kuo A."/>
            <person name="Salamov A."/>
            <person name="Ahrendt S.R."/>
            <person name="Lipzen A."/>
            <person name="Sullivan W."/>
            <person name="Andreopoulos W.B."/>
            <person name="Clum A."/>
            <person name="Lindquist E."/>
            <person name="Daum C."/>
            <person name="Ramamoorthy G.K."/>
            <person name="Gryganskyi A."/>
            <person name="Culley D."/>
            <person name="Magnuson J.K."/>
            <person name="James T.Y."/>
            <person name="O'Malley M.A."/>
            <person name="Stajich J.E."/>
            <person name="Spatafora J.W."/>
            <person name="Visel A."/>
            <person name="Grigoriev I.V."/>
        </authorList>
    </citation>
    <scope>NUCLEOTIDE SEQUENCE [LARGE SCALE GENOMIC DNA]</scope>
    <source>
        <strain evidence="9 10">ATCC 12442</strain>
    </source>
</reference>
<protein>
    <submittedName>
        <fullName evidence="9">General substrate transporter</fullName>
    </submittedName>
</protein>
<keyword evidence="5 7" id="KW-1133">Transmembrane helix</keyword>
<dbReference type="RefSeq" id="XP_040741336.1">
    <property type="nucleotide sequence ID" value="XM_040888224.1"/>
</dbReference>
<dbReference type="Gene3D" id="1.20.1250.20">
    <property type="entry name" value="MFS general substrate transporter like domains"/>
    <property type="match status" value="1"/>
</dbReference>
<comment type="caution">
    <text evidence="9">The sequence shown here is derived from an EMBL/GenBank/DDBJ whole genome shotgun (WGS) entry which is preliminary data.</text>
</comment>
<keyword evidence="4 7" id="KW-0812">Transmembrane</keyword>
<dbReference type="SUPFAM" id="SSF103473">
    <property type="entry name" value="MFS general substrate transporter"/>
    <property type="match status" value="1"/>
</dbReference>
<feature type="transmembrane region" description="Helical" evidence="7">
    <location>
        <begin position="174"/>
        <end position="194"/>
    </location>
</feature>
<dbReference type="PRINTS" id="PR00171">
    <property type="entry name" value="SUGRTRNSPORT"/>
</dbReference>
<feature type="transmembrane region" description="Helical" evidence="7">
    <location>
        <begin position="390"/>
        <end position="414"/>
    </location>
</feature>
<dbReference type="GeneID" id="63804872"/>
<evidence type="ECO:0000313" key="10">
    <source>
        <dbReference type="Proteomes" id="UP000193922"/>
    </source>
</evidence>
<sequence>MTDSRELGITKYQLFCALVGSLGSVGYGWDIGATNVPGDVISRCITSPLHWIGPFPSCIPMSPTVWGVIVSCMPLGAMLGALFCTPFSNRYGRKTVLAYCRVFSIIGALFLSLAVNISMLVVDAYATFTAYIVEAATPKARNVLGFLLQMGIALGIAVSQAVSLGMSNPPYWRILFSITGVLALVNIQLLMFCVESPKWLIMKDRLELARESLEKLRQGADCTAEFDQMVADVRKEMGDGAFVANIYDVVAGRTPENLRHQLLVIVTVNFLQQSCGVGSLSFYSTSIFSSVTTGNPANIPTLAQILTSVLSLVAALATLAGVILSAYYGRRPLMLVSHGGMAIACIFIVVGTVGHINILAITMVFVHYVAFVVGSGPIPWLTCSELTPTYAAAAFGSIGSTVNYFFMVVIGLVFPPMQSAIGGYSFVVFGICNVFGVVFCWFLLPETKDRNTADVVRVHSVGIHNVLRQKYTVSKVL</sequence>
<evidence type="ECO:0000256" key="6">
    <source>
        <dbReference type="ARBA" id="ARBA00023136"/>
    </source>
</evidence>
<dbReference type="Proteomes" id="UP000193922">
    <property type="component" value="Unassembled WGS sequence"/>
</dbReference>
<gene>
    <name evidence="9" type="ORF">DL89DRAFT_269262</name>
</gene>
<feature type="transmembrane region" description="Helical" evidence="7">
    <location>
        <begin position="143"/>
        <end position="162"/>
    </location>
</feature>
<feature type="transmembrane region" description="Helical" evidence="7">
    <location>
        <begin position="341"/>
        <end position="370"/>
    </location>
</feature>
<dbReference type="InterPro" id="IPR036259">
    <property type="entry name" value="MFS_trans_sf"/>
</dbReference>
<comment type="similarity">
    <text evidence="2">Belongs to the major facilitator superfamily. Sugar transporter (TC 2.A.1.1) family.</text>
</comment>
<feature type="transmembrane region" description="Helical" evidence="7">
    <location>
        <begin position="303"/>
        <end position="329"/>
    </location>
</feature>
<dbReference type="InterPro" id="IPR005828">
    <property type="entry name" value="MFS_sugar_transport-like"/>
</dbReference>
<dbReference type="Pfam" id="PF00083">
    <property type="entry name" value="Sugar_tr"/>
    <property type="match status" value="1"/>
</dbReference>
<evidence type="ECO:0000256" key="3">
    <source>
        <dbReference type="ARBA" id="ARBA00022448"/>
    </source>
</evidence>
<evidence type="ECO:0000256" key="2">
    <source>
        <dbReference type="ARBA" id="ARBA00010992"/>
    </source>
</evidence>
<name>A0A1Y1W1N2_9FUNG</name>
<dbReference type="GO" id="GO:0015149">
    <property type="term" value="F:hexose transmembrane transporter activity"/>
    <property type="evidence" value="ECO:0007669"/>
    <property type="project" value="TreeGrafter"/>
</dbReference>
<dbReference type="STRING" id="61395.A0A1Y1W1N2"/>
<dbReference type="InterPro" id="IPR045263">
    <property type="entry name" value="GLUT"/>
</dbReference>
<dbReference type="PANTHER" id="PTHR23503:SF8">
    <property type="entry name" value="FACILITATED GLUCOSE TRANSPORTER PROTEIN 1"/>
    <property type="match status" value="1"/>
</dbReference>
<evidence type="ECO:0000256" key="1">
    <source>
        <dbReference type="ARBA" id="ARBA00004141"/>
    </source>
</evidence>
<dbReference type="EMBL" id="MCFD01000012">
    <property type="protein sequence ID" value="ORX67449.1"/>
    <property type="molecule type" value="Genomic_DNA"/>
</dbReference>
<organism evidence="9 10">
    <name type="scientific">Linderina pennispora</name>
    <dbReference type="NCBI Taxonomy" id="61395"/>
    <lineage>
        <taxon>Eukaryota</taxon>
        <taxon>Fungi</taxon>
        <taxon>Fungi incertae sedis</taxon>
        <taxon>Zoopagomycota</taxon>
        <taxon>Kickxellomycotina</taxon>
        <taxon>Kickxellomycetes</taxon>
        <taxon>Kickxellales</taxon>
        <taxon>Kickxellaceae</taxon>
        <taxon>Linderina</taxon>
    </lineage>
</organism>
<keyword evidence="10" id="KW-1185">Reference proteome</keyword>